<dbReference type="EnsemblMetazoa" id="XM_014396160.1">
    <property type="protein sequence ID" value="XP_014251646.1"/>
    <property type="gene ID" value="LOC106667902"/>
</dbReference>
<comment type="cofactor">
    <cofactor evidence="1">
        <name>a divalent metal cation</name>
        <dbReference type="ChEBI" id="CHEBI:60240"/>
    </cofactor>
</comment>
<name>A0A8I6RSD3_CIMLE</name>
<keyword evidence="2" id="KW-0378">Hydrolase</keyword>
<dbReference type="PANTHER" id="PTHR43213:SF5">
    <property type="entry name" value="BIFUNCTIONAL DTTP_UTP PYROPHOSPHATASE_METHYLTRANSFERASE PROTEIN-RELATED"/>
    <property type="match status" value="1"/>
</dbReference>
<dbReference type="PANTHER" id="PTHR43213">
    <property type="entry name" value="BIFUNCTIONAL DTTP/UTP PYROPHOSPHATASE/METHYLTRANSFERASE PROTEIN-RELATED"/>
    <property type="match status" value="1"/>
</dbReference>
<dbReference type="Gene3D" id="3.90.950.10">
    <property type="match status" value="1"/>
</dbReference>
<dbReference type="HAMAP" id="MF_00528">
    <property type="entry name" value="Maf"/>
    <property type="match status" value="1"/>
</dbReference>
<dbReference type="GO" id="GO:0047429">
    <property type="term" value="F:nucleoside triphosphate diphosphatase activity"/>
    <property type="evidence" value="ECO:0007669"/>
    <property type="project" value="InterPro"/>
</dbReference>
<dbReference type="NCBIfam" id="TIGR00172">
    <property type="entry name" value="maf"/>
    <property type="match status" value="1"/>
</dbReference>
<dbReference type="InterPro" id="IPR003697">
    <property type="entry name" value="Maf-like"/>
</dbReference>
<dbReference type="OMA" id="VIGCDSV"/>
<evidence type="ECO:0000256" key="2">
    <source>
        <dbReference type="ARBA" id="ARBA00022801"/>
    </source>
</evidence>
<dbReference type="CDD" id="cd00555">
    <property type="entry name" value="Maf"/>
    <property type="match status" value="1"/>
</dbReference>
<proteinExistence type="inferred from homology"/>
<protein>
    <submittedName>
        <fullName evidence="3">Uncharacterized protein</fullName>
    </submittedName>
</protein>
<organism evidence="3 4">
    <name type="scientific">Cimex lectularius</name>
    <name type="common">Bed bug</name>
    <name type="synonym">Acanthia lectularia</name>
    <dbReference type="NCBI Taxonomy" id="79782"/>
    <lineage>
        <taxon>Eukaryota</taxon>
        <taxon>Metazoa</taxon>
        <taxon>Ecdysozoa</taxon>
        <taxon>Arthropoda</taxon>
        <taxon>Hexapoda</taxon>
        <taxon>Insecta</taxon>
        <taxon>Pterygota</taxon>
        <taxon>Neoptera</taxon>
        <taxon>Paraneoptera</taxon>
        <taxon>Hemiptera</taxon>
        <taxon>Heteroptera</taxon>
        <taxon>Panheteroptera</taxon>
        <taxon>Cimicomorpha</taxon>
        <taxon>Cimicidae</taxon>
        <taxon>Cimex</taxon>
    </lineage>
</organism>
<dbReference type="KEGG" id="clec:106667902"/>
<reference evidence="3" key="1">
    <citation type="submission" date="2022-01" db="UniProtKB">
        <authorList>
            <consortium name="EnsemblMetazoa"/>
        </authorList>
    </citation>
    <scope>IDENTIFICATION</scope>
</reference>
<dbReference type="Pfam" id="PF02545">
    <property type="entry name" value="Maf"/>
    <property type="match status" value="1"/>
</dbReference>
<dbReference type="OrthoDB" id="10267058at2759"/>
<dbReference type="InterPro" id="IPR029001">
    <property type="entry name" value="ITPase-like_fam"/>
</dbReference>
<evidence type="ECO:0000313" key="3">
    <source>
        <dbReference type="EnsemblMetazoa" id="XP_014251646.1"/>
    </source>
</evidence>
<dbReference type="Proteomes" id="UP000494040">
    <property type="component" value="Unassembled WGS sequence"/>
</dbReference>
<evidence type="ECO:0000313" key="4">
    <source>
        <dbReference type="Proteomes" id="UP000494040"/>
    </source>
</evidence>
<dbReference type="AlphaFoldDB" id="A0A8I6RSD3"/>
<keyword evidence="4" id="KW-1185">Reference proteome</keyword>
<dbReference type="SUPFAM" id="SSF52972">
    <property type="entry name" value="ITPase-like"/>
    <property type="match status" value="1"/>
</dbReference>
<gene>
    <name evidence="3" type="primary">106667902</name>
</gene>
<accession>A0A8I6RSD3</accession>
<evidence type="ECO:0000256" key="1">
    <source>
        <dbReference type="ARBA" id="ARBA00001968"/>
    </source>
</evidence>
<sequence>MLEPIKHSLEFKRIVLASVSARRSEILRSVGLRFEIMPSLFPENLDPKNYPNLAEYAVETAYRKVLDVADRMKEDLNQPDIIIGADTVVTLDGKVYGKPKDSKTAQQYLEDLSGRQHVVHTGVVIKTPTATVKFHETAQVTMAFLTDEIISGYVRTREPLDKAGGYGIQGIGGSLIEKINGDYYTVLGLPLHSFCKHLLWIFDDRKKKMELEMSLGSATAEEVAQKFQAKVSTRVKNFKTVYDKQSELWQIHDNMTVSNS</sequence>